<feature type="region of interest" description="Disordered" evidence="9">
    <location>
        <begin position="366"/>
        <end position="394"/>
    </location>
</feature>
<dbReference type="InterPro" id="IPR051891">
    <property type="entry name" value="TBK1-IKBKE_adapters"/>
</dbReference>
<evidence type="ECO:0000256" key="7">
    <source>
        <dbReference type="ARBA" id="ARBA00045676"/>
    </source>
</evidence>
<evidence type="ECO:0000259" key="10">
    <source>
        <dbReference type="Pfam" id="PF12845"/>
    </source>
</evidence>
<reference evidence="12" key="1">
    <citation type="submission" date="2011-08" db="EMBL/GenBank/DDBJ databases">
        <title>The draft genome of Latimeria chalumnae.</title>
        <authorList>
            <person name="Di Palma F."/>
            <person name="Alfoldi J."/>
            <person name="Johnson J."/>
            <person name="Berlin A."/>
            <person name="Gnerre S."/>
            <person name="Jaffe D."/>
            <person name="MacCallum I."/>
            <person name="Young S."/>
            <person name="Walker B.J."/>
            <person name="Lander E."/>
            <person name="Lindblad-Toh K."/>
        </authorList>
    </citation>
    <scope>NUCLEOTIDE SEQUENCE [LARGE SCALE GENOMIC DNA]</scope>
    <source>
        <strain evidence="12">Wild caught</strain>
    </source>
</reference>
<dbReference type="InParanoid" id="H3BCD2"/>
<reference evidence="11" key="3">
    <citation type="submission" date="2025-09" db="UniProtKB">
        <authorList>
            <consortium name="Ensembl"/>
        </authorList>
    </citation>
    <scope>IDENTIFICATION</scope>
</reference>
<keyword evidence="4" id="KW-0832">Ubl conjugation</keyword>
<dbReference type="OrthoDB" id="8744179at2759"/>
<proteinExistence type="predicted"/>
<dbReference type="EMBL" id="AFYH01050930">
    <property type="status" value="NOT_ANNOTATED_CDS"/>
    <property type="molecule type" value="Genomic_DNA"/>
</dbReference>
<name>H3BCD2_LATCH</name>
<dbReference type="Bgee" id="ENSLACG00000017196">
    <property type="expression patterns" value="Expressed in muscle tissue and 6 other cell types or tissues"/>
</dbReference>
<dbReference type="OMA" id="PWPSQSC"/>
<organism evidence="11 12">
    <name type="scientific">Latimeria chalumnae</name>
    <name type="common">Coelacanth</name>
    <dbReference type="NCBI Taxonomy" id="7897"/>
    <lineage>
        <taxon>Eukaryota</taxon>
        <taxon>Metazoa</taxon>
        <taxon>Chordata</taxon>
        <taxon>Craniata</taxon>
        <taxon>Vertebrata</taxon>
        <taxon>Euteleostomi</taxon>
        <taxon>Coelacanthiformes</taxon>
        <taxon>Coelacanthidae</taxon>
        <taxon>Latimeria</taxon>
    </lineage>
</organism>
<evidence type="ECO:0000256" key="4">
    <source>
        <dbReference type="ARBA" id="ARBA00022843"/>
    </source>
</evidence>
<protein>
    <recommendedName>
        <fullName evidence="6">5-azacytidine-induced protein 2</fullName>
    </recommendedName>
</protein>
<dbReference type="GO" id="GO:0005737">
    <property type="term" value="C:cytoplasm"/>
    <property type="evidence" value="ECO:0007669"/>
    <property type="project" value="UniProtKB-SubCell"/>
</dbReference>
<dbReference type="KEGG" id="lcm:102349439"/>
<keyword evidence="5 8" id="KW-0175">Coiled coil</keyword>
<dbReference type="GeneID" id="102349439"/>
<dbReference type="PANTHER" id="PTHR14432:SF6">
    <property type="entry name" value="5-AZACYTIDINE-INDUCED PROTEIN 2"/>
    <property type="match status" value="1"/>
</dbReference>
<accession>H3BCD2</accession>
<dbReference type="Proteomes" id="UP000008672">
    <property type="component" value="Unassembled WGS sequence"/>
</dbReference>
<dbReference type="eggNOG" id="ENOG502QV07">
    <property type="taxonomic scope" value="Eukaryota"/>
</dbReference>
<keyword evidence="3" id="KW-0597">Phosphoprotein</keyword>
<evidence type="ECO:0000256" key="8">
    <source>
        <dbReference type="SAM" id="Coils"/>
    </source>
</evidence>
<feature type="coiled-coil region" evidence="8">
    <location>
        <begin position="45"/>
        <end position="79"/>
    </location>
</feature>
<sequence>MEMFMEDDICILKHEKADCMQRSGKESPVSANESIASHFALVTAYEDIKKRLKETEKENAVLRRRVRALEERIQRTDREEEKNVVGREQVNKAYQAYREICLERDSLKTKLEQTAKEQMELTKVLNEQLQVKEVELLQLKSELETHQVMKNLNQTKASWEMEKVNSDLKVHSLEQELEILKQECSGLRIELQKQKDLAVEMKLGSGAGLPKAEIQKSEEFLQRAYWELKKEMSNLHLVTKVQSEVLRKLRATLTAANKDSLSFPAQCVEDLEKDLSQLDFTSTGAIYRPAVSTLNSTDKRNSPTAPPFQLDTVALPNEEILQPWTSQRPNPVGSTALHEHSSYGMSSWDDNSWVFPTPPKPSDTLFWEPRSSSSSASNPANHLYHHNQNFLHRN</sequence>
<dbReference type="RefSeq" id="XP_064410964.1">
    <property type="nucleotide sequence ID" value="XM_064554894.1"/>
</dbReference>
<dbReference type="AlphaFoldDB" id="H3BCD2"/>
<dbReference type="EMBL" id="AFYH01050933">
    <property type="status" value="NOT_ANNOTATED_CDS"/>
    <property type="molecule type" value="Genomic_DNA"/>
</dbReference>
<dbReference type="EMBL" id="AFYH01050934">
    <property type="status" value="NOT_ANNOTATED_CDS"/>
    <property type="molecule type" value="Genomic_DNA"/>
</dbReference>
<keyword evidence="2" id="KW-0963">Cytoplasm</keyword>
<dbReference type="EMBL" id="AFYH01050935">
    <property type="status" value="NOT_ANNOTATED_CDS"/>
    <property type="molecule type" value="Genomic_DNA"/>
</dbReference>
<dbReference type="PANTHER" id="PTHR14432">
    <property type="entry name" value="PROSAPIP2 PROTEIN/5-AZACYTIDINE INDUCED GENE 2"/>
    <property type="match status" value="1"/>
</dbReference>
<dbReference type="CTD" id="64343"/>
<dbReference type="EMBL" id="AFYH01050929">
    <property type="status" value="NOT_ANNOTATED_CDS"/>
    <property type="molecule type" value="Genomic_DNA"/>
</dbReference>
<dbReference type="EMBL" id="AFYH01050937">
    <property type="status" value="NOT_ANNOTATED_CDS"/>
    <property type="molecule type" value="Genomic_DNA"/>
</dbReference>
<comment type="subcellular location">
    <subcellularLocation>
        <location evidence="1">Cytoplasm</location>
    </subcellularLocation>
</comment>
<evidence type="ECO:0000313" key="12">
    <source>
        <dbReference type="Proteomes" id="UP000008672"/>
    </source>
</evidence>
<evidence type="ECO:0000256" key="6">
    <source>
        <dbReference type="ARBA" id="ARBA00040858"/>
    </source>
</evidence>
<dbReference type="GeneTree" id="ENSGT00940000153704"/>
<dbReference type="InterPro" id="IPR024581">
    <property type="entry name" value="TBD"/>
</dbReference>
<dbReference type="RefSeq" id="XP_005993775.1">
    <property type="nucleotide sequence ID" value="XM_005993713.3"/>
</dbReference>
<dbReference type="Ensembl" id="ENSLACT00000019691.2">
    <property type="protein sequence ID" value="ENSLACP00000019553.2"/>
    <property type="gene ID" value="ENSLACG00000017196.2"/>
</dbReference>
<evidence type="ECO:0000256" key="1">
    <source>
        <dbReference type="ARBA" id="ARBA00004496"/>
    </source>
</evidence>
<evidence type="ECO:0000256" key="9">
    <source>
        <dbReference type="SAM" id="MobiDB-lite"/>
    </source>
</evidence>
<dbReference type="Pfam" id="PF12845">
    <property type="entry name" value="TBD"/>
    <property type="match status" value="1"/>
</dbReference>
<comment type="function">
    <text evidence="7">Adapter protein which binds TBK1 and IKBKE playing a role in antiviral innate immunity. Activates serine/threonine-protein kinase TBK1 and facilitates its oligomerization. Enhances the phosphorylation of NF-kappa-B p65 subunit RELA by TBK1. Promotes TBK1-induced as well as TNF-alpha or PMA-induced activation of NF-kappa-B. Participates in IFNB promoter activation via TICAM1.</text>
</comment>
<reference evidence="11" key="2">
    <citation type="submission" date="2025-08" db="UniProtKB">
        <authorList>
            <consortium name="Ensembl"/>
        </authorList>
    </citation>
    <scope>IDENTIFICATION</scope>
</reference>
<dbReference type="EMBL" id="AFYH01050938">
    <property type="status" value="NOT_ANNOTATED_CDS"/>
    <property type="molecule type" value="Genomic_DNA"/>
</dbReference>
<gene>
    <name evidence="11" type="primary">AZI2</name>
</gene>
<dbReference type="STRING" id="7897.ENSLACP00000019553"/>
<evidence type="ECO:0000256" key="5">
    <source>
        <dbReference type="ARBA" id="ARBA00023054"/>
    </source>
</evidence>
<feature type="coiled-coil region" evidence="8">
    <location>
        <begin position="122"/>
        <end position="197"/>
    </location>
</feature>
<dbReference type="EMBL" id="AFYH01050932">
    <property type="status" value="NOT_ANNOTATED_CDS"/>
    <property type="molecule type" value="Genomic_DNA"/>
</dbReference>
<feature type="domain" description="Tbk1/Ikki binding" evidence="10">
    <location>
        <begin position="215"/>
        <end position="270"/>
    </location>
</feature>
<keyword evidence="12" id="KW-1185">Reference proteome</keyword>
<dbReference type="EMBL" id="AFYH01050931">
    <property type="status" value="NOT_ANNOTATED_CDS"/>
    <property type="molecule type" value="Genomic_DNA"/>
</dbReference>
<evidence type="ECO:0000313" key="11">
    <source>
        <dbReference type="Ensembl" id="ENSLACP00000019553.2"/>
    </source>
</evidence>
<dbReference type="EMBL" id="AFYH01050936">
    <property type="status" value="NOT_ANNOTATED_CDS"/>
    <property type="molecule type" value="Genomic_DNA"/>
</dbReference>
<evidence type="ECO:0000256" key="2">
    <source>
        <dbReference type="ARBA" id="ARBA00022490"/>
    </source>
</evidence>
<evidence type="ECO:0000256" key="3">
    <source>
        <dbReference type="ARBA" id="ARBA00022553"/>
    </source>
</evidence>
<dbReference type="FunCoup" id="H3BCD2">
    <property type="interactions" value="718"/>
</dbReference>